<gene>
    <name evidence="1" type="primary">lvrD</name>
    <name evidence="1" type="ORF">GCM10007966_09020</name>
</gene>
<accession>A0A917NAG7</accession>
<dbReference type="RefSeq" id="WP_131776169.1">
    <property type="nucleotide sequence ID" value="NZ_BMOB01000003.1"/>
</dbReference>
<dbReference type="NCBIfam" id="NF041530">
    <property type="entry name" value="LvrD"/>
    <property type="match status" value="1"/>
</dbReference>
<sequence>MRNKIIIGFSILFLTACHHENPLKTHSKSESATFLMNASANAEKRLQFSMKTDERGYGYLECMEGKNNSEIDCAKLFTSIVQFAKEGHYAGFNSLTLADLIDKNVFDRLGDTYAEVLVSTWPTYYPERT</sequence>
<dbReference type="Proteomes" id="UP000630149">
    <property type="component" value="Unassembled WGS sequence"/>
</dbReference>
<evidence type="ECO:0000313" key="1">
    <source>
        <dbReference type="EMBL" id="GGI82589.1"/>
    </source>
</evidence>
<name>A0A917NAG7_9GAMM</name>
<dbReference type="PROSITE" id="PS51257">
    <property type="entry name" value="PROKAR_LIPOPROTEIN"/>
    <property type="match status" value="1"/>
</dbReference>
<organism evidence="1 2">
    <name type="scientific">Legionella impletisoli</name>
    <dbReference type="NCBI Taxonomy" id="343510"/>
    <lineage>
        <taxon>Bacteria</taxon>
        <taxon>Pseudomonadati</taxon>
        <taxon>Pseudomonadota</taxon>
        <taxon>Gammaproteobacteria</taxon>
        <taxon>Legionellales</taxon>
        <taxon>Legionellaceae</taxon>
        <taxon>Legionella</taxon>
    </lineage>
</organism>
<dbReference type="AlphaFoldDB" id="A0A917NAG7"/>
<proteinExistence type="predicted"/>
<reference evidence="1" key="1">
    <citation type="journal article" date="2014" name="Int. J. Syst. Evol. Microbiol.">
        <title>Complete genome sequence of Corynebacterium casei LMG S-19264T (=DSM 44701T), isolated from a smear-ripened cheese.</title>
        <authorList>
            <consortium name="US DOE Joint Genome Institute (JGI-PGF)"/>
            <person name="Walter F."/>
            <person name="Albersmeier A."/>
            <person name="Kalinowski J."/>
            <person name="Ruckert C."/>
        </authorList>
    </citation>
    <scope>NUCLEOTIDE SEQUENCE</scope>
    <source>
        <strain evidence="1">JCM 13919</strain>
    </source>
</reference>
<dbReference type="EMBL" id="BMOB01000003">
    <property type="protein sequence ID" value="GGI82589.1"/>
    <property type="molecule type" value="Genomic_DNA"/>
</dbReference>
<dbReference type="OrthoDB" id="5638762at2"/>
<protein>
    <submittedName>
        <fullName evidence="1">Protein LvrD</fullName>
    </submittedName>
</protein>
<evidence type="ECO:0000313" key="2">
    <source>
        <dbReference type="Proteomes" id="UP000630149"/>
    </source>
</evidence>
<reference evidence="1" key="2">
    <citation type="submission" date="2020-09" db="EMBL/GenBank/DDBJ databases">
        <authorList>
            <person name="Sun Q."/>
            <person name="Ohkuma M."/>
        </authorList>
    </citation>
    <scope>NUCLEOTIDE SEQUENCE</scope>
    <source>
        <strain evidence="1">JCM 13919</strain>
    </source>
</reference>
<comment type="caution">
    <text evidence="1">The sequence shown here is derived from an EMBL/GenBank/DDBJ whole genome shotgun (WGS) entry which is preliminary data.</text>
</comment>
<keyword evidence="2" id="KW-1185">Reference proteome</keyword>